<evidence type="ECO:0000256" key="19">
    <source>
        <dbReference type="ARBA" id="ARBA00076243"/>
    </source>
</evidence>
<accession>A0A3N2Q273</accession>
<dbReference type="InterPro" id="IPR036265">
    <property type="entry name" value="HIT-like_sf"/>
</dbReference>
<evidence type="ECO:0000256" key="15">
    <source>
        <dbReference type="ARBA" id="ARBA00044639"/>
    </source>
</evidence>
<comment type="catalytic activity">
    <reaction evidence="16">
        <text>a 5'-end adenosine-5'-diphospho-5'-ribonucleoside-2'-deoxyribonucleotide-DNA + H2O = a 5'-end 5'-phospho-ribonucleoside-2'-deoxyribonucleotide-DNA + AMP + 2 H(+)</text>
        <dbReference type="Rhea" id="RHEA:52132"/>
        <dbReference type="Rhea" id="RHEA-COMP:13182"/>
        <dbReference type="Rhea" id="RHEA-COMP:13183"/>
        <dbReference type="ChEBI" id="CHEBI:15377"/>
        <dbReference type="ChEBI" id="CHEBI:15378"/>
        <dbReference type="ChEBI" id="CHEBI:136414"/>
        <dbReference type="ChEBI" id="CHEBI:136415"/>
        <dbReference type="ChEBI" id="CHEBI:456215"/>
        <dbReference type="EC" id="3.6.1.71"/>
    </reaction>
</comment>
<keyword evidence="7" id="KW-0227">DNA damage</keyword>
<feature type="region of interest" description="Disordered" evidence="20">
    <location>
        <begin position="1"/>
        <end position="22"/>
    </location>
</feature>
<sequence>MKPKPKAEKPVASTSSSRSSRFSSIRDGLGLYLENPASHPSSRVIYYNDDFVAIHDLYPKSSVHTLLLPRSPKHNLLHPFEAFQDPEFLASVQQETRKLRDLVATELRRRFGQESATDALREAVLNGDAEPDEDVDGGGLPPGRDWASEVRAGIHAHPSMNHLHIHVFSRDMHSNCVKHRKHYNSFNTPFLIDVEDFPLAGNDPRLHPGREGYLKKDFICWRCKKNFKNQFQQLKAHLDVEFEEWKKE</sequence>
<evidence type="ECO:0000256" key="20">
    <source>
        <dbReference type="SAM" id="MobiDB-lite"/>
    </source>
</evidence>
<name>A0A3N2Q273_SODAK</name>
<dbReference type="GO" id="GO:0000012">
    <property type="term" value="P:single strand break repair"/>
    <property type="evidence" value="ECO:0007669"/>
    <property type="project" value="TreeGrafter"/>
</dbReference>
<dbReference type="InterPro" id="IPR011146">
    <property type="entry name" value="HIT-like"/>
</dbReference>
<evidence type="ECO:0000256" key="5">
    <source>
        <dbReference type="ARBA" id="ARBA00022490"/>
    </source>
</evidence>
<dbReference type="GO" id="GO:1990165">
    <property type="term" value="F:single-strand break-containing DNA binding"/>
    <property type="evidence" value="ECO:0007669"/>
    <property type="project" value="TreeGrafter"/>
</dbReference>
<dbReference type="Pfam" id="PF16278">
    <property type="entry name" value="zf-C2HE"/>
    <property type="match status" value="1"/>
</dbReference>
<evidence type="ECO:0000259" key="22">
    <source>
        <dbReference type="Pfam" id="PF16278"/>
    </source>
</evidence>
<dbReference type="InterPro" id="IPR032566">
    <property type="entry name" value="Znf-C2HE"/>
</dbReference>
<keyword evidence="8" id="KW-0863">Zinc-finger</keyword>
<evidence type="ECO:0000256" key="14">
    <source>
        <dbReference type="ARBA" id="ARBA00024601"/>
    </source>
</evidence>
<dbReference type="Proteomes" id="UP000272025">
    <property type="component" value="Unassembled WGS sequence"/>
</dbReference>
<gene>
    <name evidence="23" type="ORF">SODALDRAFT_330575</name>
</gene>
<evidence type="ECO:0000256" key="11">
    <source>
        <dbReference type="ARBA" id="ARBA00023125"/>
    </source>
</evidence>
<evidence type="ECO:0000256" key="7">
    <source>
        <dbReference type="ARBA" id="ARBA00022763"/>
    </source>
</evidence>
<dbReference type="GO" id="GO:0008270">
    <property type="term" value="F:zinc ion binding"/>
    <property type="evidence" value="ECO:0007669"/>
    <property type="project" value="UniProtKB-KW"/>
</dbReference>
<dbReference type="GO" id="GO:0033699">
    <property type="term" value="F:DNA 5'-adenosine monophosphate hydrolase activity"/>
    <property type="evidence" value="ECO:0007669"/>
    <property type="project" value="UniProtKB-EC"/>
</dbReference>
<dbReference type="GO" id="GO:0005634">
    <property type="term" value="C:nucleus"/>
    <property type="evidence" value="ECO:0007669"/>
    <property type="project" value="UniProtKB-SubCell"/>
</dbReference>
<organism evidence="23 24">
    <name type="scientific">Sodiomyces alkalinus (strain CBS 110278 / VKM F-3762 / F11)</name>
    <name type="common">Alkaliphilic filamentous fungus</name>
    <dbReference type="NCBI Taxonomy" id="1314773"/>
    <lineage>
        <taxon>Eukaryota</taxon>
        <taxon>Fungi</taxon>
        <taxon>Dikarya</taxon>
        <taxon>Ascomycota</taxon>
        <taxon>Pezizomycotina</taxon>
        <taxon>Sordariomycetes</taxon>
        <taxon>Hypocreomycetidae</taxon>
        <taxon>Glomerellales</taxon>
        <taxon>Plectosphaerellaceae</taxon>
        <taxon>Sodiomyces</taxon>
    </lineage>
</organism>
<feature type="domain" description="HIT" evidence="21">
    <location>
        <begin position="42"/>
        <end position="172"/>
    </location>
</feature>
<feature type="compositionally biased region" description="Low complexity" evidence="20">
    <location>
        <begin position="13"/>
        <end position="22"/>
    </location>
</feature>
<dbReference type="GO" id="GO:0005737">
    <property type="term" value="C:cytoplasm"/>
    <property type="evidence" value="ECO:0007669"/>
    <property type="project" value="UniProtKB-SubCell"/>
</dbReference>
<dbReference type="GO" id="GO:0003725">
    <property type="term" value="F:double-stranded RNA binding"/>
    <property type="evidence" value="ECO:0007669"/>
    <property type="project" value="TreeGrafter"/>
</dbReference>
<dbReference type="GO" id="GO:0120108">
    <property type="term" value="F:DNA-3'-diphospho-5'-guanosine diphosphatase activity"/>
    <property type="evidence" value="ECO:0007669"/>
    <property type="project" value="UniProtKB-EC"/>
</dbReference>
<comment type="catalytic activity">
    <reaction evidence="15">
        <text>a 5'-end adenosine-5'-diphospho-5'-2'-deoxyribonucleoside-DNA + H2O = a 5'-end 5'-phospho-2'-deoxyribonucleoside-DNA + AMP + 2 H(+)</text>
        <dbReference type="Rhea" id="RHEA:52128"/>
        <dbReference type="Rhea" id="RHEA-COMP:13180"/>
        <dbReference type="Rhea" id="RHEA-COMP:13181"/>
        <dbReference type="ChEBI" id="CHEBI:15377"/>
        <dbReference type="ChEBI" id="CHEBI:15378"/>
        <dbReference type="ChEBI" id="CHEBI:136412"/>
        <dbReference type="ChEBI" id="CHEBI:136413"/>
        <dbReference type="ChEBI" id="CHEBI:456215"/>
        <dbReference type="EC" id="3.6.1.71"/>
    </reaction>
</comment>
<proteinExistence type="predicted"/>
<feature type="domain" description="Aprataxin C2HE/C2H2/C2HC zinc finger" evidence="22">
    <location>
        <begin position="187"/>
        <end position="244"/>
    </location>
</feature>
<dbReference type="Gene3D" id="3.30.428.10">
    <property type="entry name" value="HIT-like"/>
    <property type="match status" value="1"/>
</dbReference>
<comment type="subcellular location">
    <subcellularLocation>
        <location evidence="2">Cytoplasm</location>
    </subcellularLocation>
    <subcellularLocation>
        <location evidence="1">Nucleus</location>
    </subcellularLocation>
</comment>
<evidence type="ECO:0000256" key="4">
    <source>
        <dbReference type="ARBA" id="ARBA00012496"/>
    </source>
</evidence>
<evidence type="ECO:0000256" key="17">
    <source>
        <dbReference type="ARBA" id="ARBA00059438"/>
    </source>
</evidence>
<dbReference type="GO" id="GO:0003697">
    <property type="term" value="F:single-stranded DNA binding"/>
    <property type="evidence" value="ECO:0007669"/>
    <property type="project" value="TreeGrafter"/>
</dbReference>
<reference evidence="23 24" key="1">
    <citation type="journal article" date="2018" name="Mol. Ecol.">
        <title>The obligate alkalophilic soda-lake fungus Sodiomyces alkalinus has shifted to a protein diet.</title>
        <authorList>
            <person name="Grum-Grzhimaylo A.A."/>
            <person name="Falkoski D.L."/>
            <person name="van den Heuvel J."/>
            <person name="Valero-Jimenez C.A."/>
            <person name="Min B."/>
            <person name="Choi I.G."/>
            <person name="Lipzen A."/>
            <person name="Daum C.G."/>
            <person name="Aanen D.K."/>
            <person name="Tsang A."/>
            <person name="Henrissat B."/>
            <person name="Bilanenko E.N."/>
            <person name="de Vries R.P."/>
            <person name="van Kan J.A.L."/>
            <person name="Grigoriev I.V."/>
            <person name="Debets A.J.M."/>
        </authorList>
    </citation>
    <scope>NUCLEOTIDE SEQUENCE [LARGE SCALE GENOMIC DNA]</scope>
    <source>
        <strain evidence="23 24">F11</strain>
    </source>
</reference>
<dbReference type="Pfam" id="PF01230">
    <property type="entry name" value="HIT"/>
    <property type="match status" value="1"/>
</dbReference>
<evidence type="ECO:0000256" key="12">
    <source>
        <dbReference type="ARBA" id="ARBA00023204"/>
    </source>
</evidence>
<keyword evidence="6" id="KW-0479">Metal-binding</keyword>
<dbReference type="InterPro" id="IPR019808">
    <property type="entry name" value="Histidine_triad_CS"/>
</dbReference>
<protein>
    <recommendedName>
        <fullName evidence="18">Aprataxin-like protein</fullName>
        <ecNumber evidence="4">3.6.1.71</ecNumber>
        <ecNumber evidence="3">3.6.1.72</ecNumber>
    </recommendedName>
    <alternativeName>
        <fullName evidence="19">Hit family protein 3</fullName>
    </alternativeName>
</protein>
<dbReference type="EMBL" id="ML119052">
    <property type="protein sequence ID" value="ROT40850.1"/>
    <property type="molecule type" value="Genomic_DNA"/>
</dbReference>
<dbReference type="GeneID" id="39579717"/>
<comment type="function">
    <text evidence="17">DNA-binding protein involved in single-strand DNA break repair, double-strand DNA break repair and base excision repair. Resolves abortive DNA ligation intermediates formed either at base excision sites, or when DNA ligases attempt to repair non-ligatable breaks induced by reactive oxygen species. Catalyzes the release of adenylate groups covalently linked to 5'-phosphate termini, resulting in the production of 5'-phosphate termini that can be efficiently rejoined. Likewise, catalyzes the release of 3'-linked guanosine (DNAppG) and inosine (DNAppI) from DNA, but has higher specific activity with 5'-linked adenosine (AppDNA).</text>
</comment>
<evidence type="ECO:0000256" key="10">
    <source>
        <dbReference type="ARBA" id="ARBA00022833"/>
    </source>
</evidence>
<dbReference type="FunFam" id="3.30.428.10:FF:000017">
    <property type="entry name" value="Aprataxin-like protein"/>
    <property type="match status" value="1"/>
</dbReference>
<evidence type="ECO:0000256" key="8">
    <source>
        <dbReference type="ARBA" id="ARBA00022771"/>
    </source>
</evidence>
<dbReference type="GO" id="GO:0030983">
    <property type="term" value="F:mismatched DNA binding"/>
    <property type="evidence" value="ECO:0007669"/>
    <property type="project" value="TreeGrafter"/>
</dbReference>
<evidence type="ECO:0000313" key="24">
    <source>
        <dbReference type="Proteomes" id="UP000272025"/>
    </source>
</evidence>
<dbReference type="EC" id="3.6.1.72" evidence="3"/>
<evidence type="ECO:0000256" key="6">
    <source>
        <dbReference type="ARBA" id="ARBA00022723"/>
    </source>
</evidence>
<dbReference type="EC" id="3.6.1.71" evidence="4"/>
<dbReference type="AlphaFoldDB" id="A0A3N2Q273"/>
<evidence type="ECO:0000256" key="1">
    <source>
        <dbReference type="ARBA" id="ARBA00004123"/>
    </source>
</evidence>
<dbReference type="PANTHER" id="PTHR12486">
    <property type="entry name" value="APRATAXIN-RELATED"/>
    <property type="match status" value="1"/>
</dbReference>
<evidence type="ECO:0000256" key="16">
    <source>
        <dbReference type="ARBA" id="ARBA00044713"/>
    </source>
</evidence>
<dbReference type="PANTHER" id="PTHR12486:SF4">
    <property type="entry name" value="APRATAXIN"/>
    <property type="match status" value="1"/>
</dbReference>
<comment type="catalytic activity">
    <reaction evidence="14">
        <text>a 3'-end 2'-deoxyribonucleotide-3'-diphospho-5'-guanosine-DNA + H2O = a 3'-end 2'-deoxyribonucleotide 3'-phosphate-DNA + GMP + 2 H(+)</text>
        <dbReference type="Rhea" id="RHEA:52140"/>
        <dbReference type="Rhea" id="RHEA-COMP:13186"/>
        <dbReference type="Rhea" id="RHEA-COMP:13187"/>
        <dbReference type="ChEBI" id="CHEBI:15377"/>
        <dbReference type="ChEBI" id="CHEBI:15378"/>
        <dbReference type="ChEBI" id="CHEBI:58115"/>
        <dbReference type="ChEBI" id="CHEBI:136419"/>
        <dbReference type="ChEBI" id="CHEBI:136420"/>
        <dbReference type="EC" id="3.6.1.72"/>
    </reaction>
</comment>
<evidence type="ECO:0000256" key="9">
    <source>
        <dbReference type="ARBA" id="ARBA00022801"/>
    </source>
</evidence>
<evidence type="ECO:0000256" key="3">
    <source>
        <dbReference type="ARBA" id="ARBA00012495"/>
    </source>
</evidence>
<dbReference type="PROSITE" id="PS00892">
    <property type="entry name" value="HIT_1"/>
    <property type="match status" value="1"/>
</dbReference>
<dbReference type="SUPFAM" id="SSF54197">
    <property type="entry name" value="HIT-like"/>
    <property type="match status" value="1"/>
</dbReference>
<keyword evidence="24" id="KW-1185">Reference proteome</keyword>
<evidence type="ECO:0000256" key="2">
    <source>
        <dbReference type="ARBA" id="ARBA00004496"/>
    </source>
</evidence>
<keyword evidence="9" id="KW-0378">Hydrolase</keyword>
<evidence type="ECO:0000256" key="18">
    <source>
        <dbReference type="ARBA" id="ARBA00068941"/>
    </source>
</evidence>
<dbReference type="STRING" id="1314773.A0A3N2Q273"/>
<dbReference type="OrthoDB" id="3512845at2759"/>
<keyword evidence="12" id="KW-0234">DNA repair</keyword>
<keyword evidence="10" id="KW-0862">Zinc</keyword>
<keyword evidence="13" id="KW-0539">Nucleus</keyword>
<keyword evidence="11" id="KW-0238">DNA-binding</keyword>
<evidence type="ECO:0000259" key="21">
    <source>
        <dbReference type="Pfam" id="PF01230"/>
    </source>
</evidence>
<evidence type="ECO:0000256" key="13">
    <source>
        <dbReference type="ARBA" id="ARBA00023242"/>
    </source>
</evidence>
<dbReference type="RefSeq" id="XP_028468656.1">
    <property type="nucleotide sequence ID" value="XM_028611239.1"/>
</dbReference>
<keyword evidence="5" id="KW-0963">Cytoplasm</keyword>
<evidence type="ECO:0000313" key="23">
    <source>
        <dbReference type="EMBL" id="ROT40850.1"/>
    </source>
</evidence>